<dbReference type="PROSITE" id="PS50076">
    <property type="entry name" value="DNAJ_2"/>
    <property type="match status" value="1"/>
</dbReference>
<evidence type="ECO:0000313" key="4">
    <source>
        <dbReference type="EMBL" id="KAF2660898.1"/>
    </source>
</evidence>
<reference evidence="4" key="1">
    <citation type="journal article" date="2020" name="Stud. Mycol.">
        <title>101 Dothideomycetes genomes: a test case for predicting lifestyles and emergence of pathogens.</title>
        <authorList>
            <person name="Haridas S."/>
            <person name="Albert R."/>
            <person name="Binder M."/>
            <person name="Bloem J."/>
            <person name="Labutti K."/>
            <person name="Salamov A."/>
            <person name="Andreopoulos B."/>
            <person name="Baker S."/>
            <person name="Barry K."/>
            <person name="Bills G."/>
            <person name="Bluhm B."/>
            <person name="Cannon C."/>
            <person name="Castanera R."/>
            <person name="Culley D."/>
            <person name="Daum C."/>
            <person name="Ezra D."/>
            <person name="Gonzalez J."/>
            <person name="Henrissat B."/>
            <person name="Kuo A."/>
            <person name="Liang C."/>
            <person name="Lipzen A."/>
            <person name="Lutzoni F."/>
            <person name="Magnuson J."/>
            <person name="Mondo S."/>
            <person name="Nolan M."/>
            <person name="Ohm R."/>
            <person name="Pangilinan J."/>
            <person name="Park H.-J."/>
            <person name="Ramirez L."/>
            <person name="Alfaro M."/>
            <person name="Sun H."/>
            <person name="Tritt A."/>
            <person name="Yoshinaga Y."/>
            <person name="Zwiers L.-H."/>
            <person name="Turgeon B."/>
            <person name="Goodwin S."/>
            <person name="Spatafora J."/>
            <person name="Crous P."/>
            <person name="Grigoriev I."/>
        </authorList>
    </citation>
    <scope>NUCLEOTIDE SEQUENCE</scope>
    <source>
        <strain evidence="4">CBS 122681</strain>
    </source>
</reference>
<name>A0A6A6TPS0_9PLEO</name>
<dbReference type="CDD" id="cd06257">
    <property type="entry name" value="DnaJ"/>
    <property type="match status" value="1"/>
</dbReference>
<evidence type="ECO:0000259" key="2">
    <source>
        <dbReference type="PROSITE" id="PS50076"/>
    </source>
</evidence>
<dbReference type="Gene3D" id="1.10.287.110">
    <property type="entry name" value="DnaJ domain"/>
    <property type="match status" value="1"/>
</dbReference>
<feature type="compositionally biased region" description="Polar residues" evidence="1">
    <location>
        <begin position="321"/>
        <end position="335"/>
    </location>
</feature>
<feature type="region of interest" description="Disordered" evidence="1">
    <location>
        <begin position="1"/>
        <end position="23"/>
    </location>
</feature>
<dbReference type="InterPro" id="IPR018253">
    <property type="entry name" value="DnaJ_domain_CS"/>
</dbReference>
<dbReference type="SUPFAM" id="SSF46565">
    <property type="entry name" value="Chaperone J-domain"/>
    <property type="match status" value="1"/>
</dbReference>
<feature type="domain" description="J" evidence="2">
    <location>
        <begin position="14"/>
        <end position="86"/>
    </location>
</feature>
<proteinExistence type="predicted"/>
<protein>
    <submittedName>
        <fullName evidence="4">DnaJ-domain-containing protein</fullName>
    </submittedName>
</protein>
<evidence type="ECO:0000259" key="3">
    <source>
        <dbReference type="PROSITE" id="PS50800"/>
    </source>
</evidence>
<dbReference type="SUPFAM" id="SSF68906">
    <property type="entry name" value="SAP domain"/>
    <property type="match status" value="1"/>
</dbReference>
<keyword evidence="5" id="KW-1185">Reference proteome</keyword>
<dbReference type="Pfam" id="PF00226">
    <property type="entry name" value="DnaJ"/>
    <property type="match status" value="1"/>
</dbReference>
<dbReference type="PRINTS" id="PR00625">
    <property type="entry name" value="JDOMAIN"/>
</dbReference>
<dbReference type="OrthoDB" id="10250354at2759"/>
<dbReference type="InterPro" id="IPR036869">
    <property type="entry name" value="J_dom_sf"/>
</dbReference>
<dbReference type="PANTHER" id="PTHR24074">
    <property type="entry name" value="CO-CHAPERONE PROTEIN DJLA"/>
    <property type="match status" value="1"/>
</dbReference>
<evidence type="ECO:0000256" key="1">
    <source>
        <dbReference type="SAM" id="MobiDB-lite"/>
    </source>
</evidence>
<feature type="compositionally biased region" description="Basic and acidic residues" evidence="1">
    <location>
        <begin position="302"/>
        <end position="317"/>
    </location>
</feature>
<feature type="region of interest" description="Disordered" evidence="1">
    <location>
        <begin position="282"/>
        <end position="347"/>
    </location>
</feature>
<dbReference type="InterPro" id="IPR036361">
    <property type="entry name" value="SAP_dom_sf"/>
</dbReference>
<gene>
    <name evidence="4" type="ORF">K491DRAFT_674515</name>
</gene>
<dbReference type="PROSITE" id="PS50800">
    <property type="entry name" value="SAP"/>
    <property type="match status" value="1"/>
</dbReference>
<accession>A0A6A6TPS0</accession>
<feature type="compositionally biased region" description="Gly residues" evidence="1">
    <location>
        <begin position="338"/>
        <end position="347"/>
    </location>
</feature>
<dbReference type="EMBL" id="MU004297">
    <property type="protein sequence ID" value="KAF2660898.1"/>
    <property type="molecule type" value="Genomic_DNA"/>
</dbReference>
<dbReference type="InterPro" id="IPR003034">
    <property type="entry name" value="SAP_dom"/>
</dbReference>
<organism evidence="4 5">
    <name type="scientific">Lophiostoma macrostomum CBS 122681</name>
    <dbReference type="NCBI Taxonomy" id="1314788"/>
    <lineage>
        <taxon>Eukaryota</taxon>
        <taxon>Fungi</taxon>
        <taxon>Dikarya</taxon>
        <taxon>Ascomycota</taxon>
        <taxon>Pezizomycotina</taxon>
        <taxon>Dothideomycetes</taxon>
        <taxon>Pleosporomycetidae</taxon>
        <taxon>Pleosporales</taxon>
        <taxon>Lophiostomataceae</taxon>
        <taxon>Lophiostoma</taxon>
    </lineage>
</organism>
<dbReference type="SMART" id="SM00271">
    <property type="entry name" value="DnaJ"/>
    <property type="match status" value="1"/>
</dbReference>
<dbReference type="InterPro" id="IPR050817">
    <property type="entry name" value="DjlA_DnaK_co-chaperone"/>
</dbReference>
<sequence length="347" mass="38493">MPRQKKGSTAPTQTHYQALGVPPTATDAEIKKAWKSLTLIHHPDKLTGLNLTPIQRESHKLKFQAAKDAYEILLDAPKRKQYDLELAMKGIVLGDRLGNSEPMSKEDEDLFFGTGTSHAAAYDSDGDEEDTDDESQHNNAQLYQSSVAGLSWDDGILVYQAAGWNLQIQIDDSFADIVRGDLLPLDSSMNELQIFIDIKRAAPASTKPDRREKAGKAVLSMLLTQRHAEIELIDLDLDGTLYLDSDAEHGHTDRPARSVNNGKSVEYHKLAYQKLKDMCRERSLQTSGTKTELVERLEEDDRGEKQKGRAKRTEGVRKGNSAFSTTSNRTANLRTKSGGAGKMGGRR</sequence>
<evidence type="ECO:0000313" key="5">
    <source>
        <dbReference type="Proteomes" id="UP000799324"/>
    </source>
</evidence>
<dbReference type="Pfam" id="PF02037">
    <property type="entry name" value="SAP"/>
    <property type="match status" value="1"/>
</dbReference>
<feature type="domain" description="SAP" evidence="3">
    <location>
        <begin position="267"/>
        <end position="301"/>
    </location>
</feature>
<feature type="compositionally biased region" description="Polar residues" evidence="1">
    <location>
        <begin position="7"/>
        <end position="16"/>
    </location>
</feature>
<dbReference type="AlphaFoldDB" id="A0A6A6TPS0"/>
<dbReference type="SMART" id="SM00513">
    <property type="entry name" value="SAP"/>
    <property type="match status" value="1"/>
</dbReference>
<dbReference type="Proteomes" id="UP000799324">
    <property type="component" value="Unassembled WGS sequence"/>
</dbReference>
<dbReference type="InterPro" id="IPR001623">
    <property type="entry name" value="DnaJ_domain"/>
</dbReference>
<dbReference type="PROSITE" id="PS00636">
    <property type="entry name" value="DNAJ_1"/>
    <property type="match status" value="1"/>
</dbReference>
<dbReference type="Gene3D" id="1.10.720.30">
    <property type="entry name" value="SAP domain"/>
    <property type="match status" value="1"/>
</dbReference>